<organism evidence="3 4">
    <name type="scientific">Phlyctema vagabunda</name>
    <dbReference type="NCBI Taxonomy" id="108571"/>
    <lineage>
        <taxon>Eukaryota</taxon>
        <taxon>Fungi</taxon>
        <taxon>Dikarya</taxon>
        <taxon>Ascomycota</taxon>
        <taxon>Pezizomycotina</taxon>
        <taxon>Leotiomycetes</taxon>
        <taxon>Helotiales</taxon>
        <taxon>Dermateaceae</taxon>
        <taxon>Phlyctema</taxon>
    </lineage>
</organism>
<proteinExistence type="predicted"/>
<feature type="compositionally biased region" description="Low complexity" evidence="2">
    <location>
        <begin position="298"/>
        <end position="311"/>
    </location>
</feature>
<evidence type="ECO:0000313" key="3">
    <source>
        <dbReference type="EMBL" id="KAL3424768.1"/>
    </source>
</evidence>
<feature type="compositionally biased region" description="Low complexity" evidence="2">
    <location>
        <begin position="489"/>
        <end position="506"/>
    </location>
</feature>
<feature type="compositionally biased region" description="Polar residues" evidence="2">
    <location>
        <begin position="512"/>
        <end position="521"/>
    </location>
</feature>
<feature type="compositionally biased region" description="Polar residues" evidence="2">
    <location>
        <begin position="323"/>
        <end position="343"/>
    </location>
</feature>
<feature type="compositionally biased region" description="Polar residues" evidence="2">
    <location>
        <begin position="426"/>
        <end position="438"/>
    </location>
</feature>
<reference evidence="3 4" key="1">
    <citation type="submission" date="2024-06" db="EMBL/GenBank/DDBJ databases">
        <title>Complete genome of Phlyctema vagabunda strain 19-DSS-EL-015.</title>
        <authorList>
            <person name="Fiorenzani C."/>
        </authorList>
    </citation>
    <scope>NUCLEOTIDE SEQUENCE [LARGE SCALE GENOMIC DNA]</scope>
    <source>
        <strain evidence="3 4">19-DSS-EL-015</strain>
    </source>
</reference>
<feature type="region of interest" description="Disordered" evidence="2">
    <location>
        <begin position="12"/>
        <end position="31"/>
    </location>
</feature>
<sequence length="552" mass="62136">MTDWLRPKFQRGPSTFLDEDPKDHDKTERLRTSSRVSSYLGLASTLAPSPVPSIQGHESFLIKTPDIIYERPSVDQMVESLKVAMMTKSSMDSLPIEHNSSVLHLLEAYHDIKVHLDTKDHIIFEMQERHTQVIHEYEEKLAQWEAKEQDYQSEMKNLEVILAKTEGGLEKVTIARTNSVLERALNRTSKIHTSKDSARTRRDGSTYRRVPVIRTIPLKRVPTMSTTFDVEHWRQQQLAQRQGNKSCRRRGGDGERGGAPHEEEDKDAAVGLGLSYSQGDSSEQPHIETDLGMEFESSDSSQSFSTSSGPSMLDKPLPAIPPTETTDQLPMSDIGSQTYTTPASPWVDVEQPKHIRPSQEDFSYRAGDDDQDMFSTGETTRARTKRTMLGEQQRQRAHGRWFLPTKAEEEAQAQRVDPIVTDEAHPSTSQNPQATPSTKDLKFAKKANDRIQRCDSSTSSIVTAVRDHSGRSSASTETSTNRPRLNRNSSSDTAAIAARRAITSRNNRPESSETSQTQKPNATRMPKDETSSKKCAEKHEEHLEDLPEARDE</sequence>
<comment type="caution">
    <text evidence="3">The sequence shown here is derived from an EMBL/GenBank/DDBJ whole genome shotgun (WGS) entry which is preliminary data.</text>
</comment>
<dbReference type="EMBL" id="JBFCZG010000003">
    <property type="protein sequence ID" value="KAL3424768.1"/>
    <property type="molecule type" value="Genomic_DNA"/>
</dbReference>
<feature type="compositionally biased region" description="Basic and acidic residues" evidence="2">
    <location>
        <begin position="350"/>
        <end position="368"/>
    </location>
</feature>
<evidence type="ECO:0000313" key="4">
    <source>
        <dbReference type="Proteomes" id="UP001629113"/>
    </source>
</evidence>
<evidence type="ECO:0000256" key="2">
    <source>
        <dbReference type="SAM" id="MobiDB-lite"/>
    </source>
</evidence>
<gene>
    <name evidence="3" type="ORF">PVAG01_04049</name>
</gene>
<dbReference type="Proteomes" id="UP001629113">
    <property type="component" value="Unassembled WGS sequence"/>
</dbReference>
<protein>
    <submittedName>
        <fullName evidence="3">Uncharacterized protein</fullName>
    </submittedName>
</protein>
<feature type="region of interest" description="Disordered" evidence="2">
    <location>
        <begin position="234"/>
        <end position="265"/>
    </location>
</feature>
<feature type="region of interest" description="Disordered" evidence="2">
    <location>
        <begin position="294"/>
        <end position="552"/>
    </location>
</feature>
<feature type="compositionally biased region" description="Basic and acidic residues" evidence="2">
    <location>
        <begin position="439"/>
        <end position="453"/>
    </location>
</feature>
<feature type="coiled-coil region" evidence="1">
    <location>
        <begin position="127"/>
        <end position="161"/>
    </location>
</feature>
<feature type="compositionally biased region" description="Polar residues" evidence="2">
    <location>
        <begin position="235"/>
        <end position="245"/>
    </location>
</feature>
<evidence type="ECO:0000256" key="1">
    <source>
        <dbReference type="SAM" id="Coils"/>
    </source>
</evidence>
<feature type="compositionally biased region" description="Polar residues" evidence="2">
    <location>
        <begin position="471"/>
        <end position="488"/>
    </location>
</feature>
<feature type="compositionally biased region" description="Basic and acidic residues" evidence="2">
    <location>
        <begin position="19"/>
        <end position="31"/>
    </location>
</feature>
<accession>A0ABR4PN65</accession>
<keyword evidence="1" id="KW-0175">Coiled coil</keyword>
<feature type="compositionally biased region" description="Basic and acidic residues" evidence="2">
    <location>
        <begin position="250"/>
        <end position="263"/>
    </location>
</feature>
<keyword evidence="4" id="KW-1185">Reference proteome</keyword>
<feature type="compositionally biased region" description="Basic and acidic residues" evidence="2">
    <location>
        <begin position="525"/>
        <end position="552"/>
    </location>
</feature>
<name>A0ABR4PN65_9HELO</name>